<evidence type="ECO:0000313" key="2">
    <source>
        <dbReference type="Proteomes" id="UP000183299"/>
    </source>
</evidence>
<evidence type="ECO:0000313" key="1">
    <source>
        <dbReference type="EMBL" id="SFK02689.1"/>
    </source>
</evidence>
<dbReference type="OrthoDB" id="9802050at2"/>
<dbReference type="InterPro" id="IPR007709">
    <property type="entry name" value="N-FG_amidohydro"/>
</dbReference>
<dbReference type="SUPFAM" id="SSF53187">
    <property type="entry name" value="Zn-dependent exopeptidases"/>
    <property type="match status" value="1"/>
</dbReference>
<name>A0A1I3W5W4_9RHOB</name>
<dbReference type="EMBL" id="FORY01000021">
    <property type="protein sequence ID" value="SFK02689.1"/>
    <property type="molecule type" value="Genomic_DNA"/>
</dbReference>
<keyword evidence="2" id="KW-1185">Reference proteome</keyword>
<dbReference type="GeneID" id="98666446"/>
<dbReference type="Gene3D" id="3.40.630.40">
    <property type="entry name" value="Zn-dependent exopeptidases"/>
    <property type="match status" value="1"/>
</dbReference>
<gene>
    <name evidence="1" type="ORF">SAMN04488138_12110</name>
</gene>
<reference evidence="1 2" key="1">
    <citation type="submission" date="2016-10" db="EMBL/GenBank/DDBJ databases">
        <authorList>
            <person name="de Groot N.N."/>
        </authorList>
    </citation>
    <scope>NUCLEOTIDE SEQUENCE [LARGE SCALE GENOMIC DNA]</scope>
    <source>
        <strain evidence="1 2">CGMCC 1.8891</strain>
    </source>
</reference>
<dbReference type="Proteomes" id="UP000183299">
    <property type="component" value="Unassembled WGS sequence"/>
</dbReference>
<sequence>MSVAPYILQRPAQRTSCVVFASPHSGRAYPEEMLEHGLLDPLQLRSSEDAHVDRIFARVPDFGAVLLSATYPRAWVDLNRRSDELDPALIEGVGRAGLNPRIASGLGVIPRVVAGGRAIYRGKISRVAAQERIEQVWMPYHHLLKSVLDESHAQFGRAILIDCHSMPREALSTVRMGHRMRPEIVIGDRYGASARSEVVNEVEAAFAAQGFEVSRNVPFAGAYVAQHYGRPSRQYHAIQVEIDRSLYMDEATLELRPDFAAFRDRITAAAKTIAEIGAERLPLAAE</sequence>
<dbReference type="STRING" id="576117.SAMN04488138_12110"/>
<dbReference type="AlphaFoldDB" id="A0A1I3W5W4"/>
<organism evidence="1 2">
    <name type="scientific">Celeribacter halophilus</name>
    <dbReference type="NCBI Taxonomy" id="576117"/>
    <lineage>
        <taxon>Bacteria</taxon>
        <taxon>Pseudomonadati</taxon>
        <taxon>Pseudomonadota</taxon>
        <taxon>Alphaproteobacteria</taxon>
        <taxon>Rhodobacterales</taxon>
        <taxon>Roseobacteraceae</taxon>
        <taxon>Celeribacter</taxon>
    </lineage>
</organism>
<protein>
    <submittedName>
        <fullName evidence="1">N-formylglutamate deformylase</fullName>
    </submittedName>
</protein>
<dbReference type="RefSeq" id="WP_066608361.1">
    <property type="nucleotide sequence ID" value="NZ_FORY01000021.1"/>
</dbReference>
<dbReference type="Pfam" id="PF05013">
    <property type="entry name" value="FGase"/>
    <property type="match status" value="1"/>
</dbReference>
<accession>A0A1I3W5W4</accession>
<proteinExistence type="predicted"/>